<evidence type="ECO:0000256" key="2">
    <source>
        <dbReference type="SAM" id="Phobius"/>
    </source>
</evidence>
<feature type="compositionally biased region" description="Polar residues" evidence="1">
    <location>
        <begin position="87"/>
        <end position="98"/>
    </location>
</feature>
<feature type="transmembrane region" description="Helical" evidence="2">
    <location>
        <begin position="20"/>
        <end position="44"/>
    </location>
</feature>
<dbReference type="VEuPathDB" id="FungiDB:SCHCODRAFT_01093495"/>
<dbReference type="HOGENOM" id="CLU_918506_0_0_1"/>
<evidence type="ECO:0008006" key="5">
    <source>
        <dbReference type="Google" id="ProtNLM"/>
    </source>
</evidence>
<dbReference type="STRING" id="578458.D8Q5M8"/>
<keyword evidence="2" id="KW-1133">Transmembrane helix</keyword>
<dbReference type="KEGG" id="scm:SCHCO_01093495"/>
<feature type="compositionally biased region" description="Polar residues" evidence="1">
    <location>
        <begin position="56"/>
        <end position="65"/>
    </location>
</feature>
<dbReference type="Proteomes" id="UP000007431">
    <property type="component" value="Unassembled WGS sequence"/>
</dbReference>
<evidence type="ECO:0000256" key="1">
    <source>
        <dbReference type="SAM" id="MobiDB-lite"/>
    </source>
</evidence>
<protein>
    <recommendedName>
        <fullName evidence="5">SH3 domain-containing protein</fullName>
    </recommendedName>
</protein>
<proteinExistence type="predicted"/>
<feature type="region of interest" description="Disordered" evidence="1">
    <location>
        <begin position="52"/>
        <end position="116"/>
    </location>
</feature>
<gene>
    <name evidence="3" type="ORF">SCHCODRAFT_257258</name>
</gene>
<accession>D8Q5M8</accession>
<organism evidence="4">
    <name type="scientific">Schizophyllum commune (strain H4-8 / FGSC 9210)</name>
    <name type="common">Split gill fungus</name>
    <dbReference type="NCBI Taxonomy" id="578458"/>
    <lineage>
        <taxon>Eukaryota</taxon>
        <taxon>Fungi</taxon>
        <taxon>Dikarya</taxon>
        <taxon>Basidiomycota</taxon>
        <taxon>Agaricomycotina</taxon>
        <taxon>Agaricomycetes</taxon>
        <taxon>Agaricomycetidae</taxon>
        <taxon>Agaricales</taxon>
        <taxon>Schizophyllaceae</taxon>
        <taxon>Schizophyllum</taxon>
    </lineage>
</organism>
<dbReference type="InParanoid" id="D8Q5M8"/>
<keyword evidence="4" id="KW-1185">Reference proteome</keyword>
<evidence type="ECO:0000313" key="3">
    <source>
        <dbReference type="EMBL" id="EFI97439.1"/>
    </source>
</evidence>
<reference evidence="3 4" key="1">
    <citation type="journal article" date="2010" name="Nat. Biotechnol.">
        <title>Genome sequence of the model mushroom Schizophyllum commune.</title>
        <authorList>
            <person name="Ohm R.A."/>
            <person name="de Jong J.F."/>
            <person name="Lugones L.G."/>
            <person name="Aerts A."/>
            <person name="Kothe E."/>
            <person name="Stajich J.E."/>
            <person name="de Vries R.P."/>
            <person name="Record E."/>
            <person name="Levasseur A."/>
            <person name="Baker S.E."/>
            <person name="Bartholomew K.A."/>
            <person name="Coutinho P.M."/>
            <person name="Erdmann S."/>
            <person name="Fowler T.J."/>
            <person name="Gathman A.C."/>
            <person name="Lombard V."/>
            <person name="Henrissat B."/>
            <person name="Knabe N."/>
            <person name="Kuees U."/>
            <person name="Lilly W.W."/>
            <person name="Lindquist E."/>
            <person name="Lucas S."/>
            <person name="Magnuson J.K."/>
            <person name="Piumi F."/>
            <person name="Raudaskoski M."/>
            <person name="Salamov A."/>
            <person name="Schmutz J."/>
            <person name="Schwarze F.W.M.R."/>
            <person name="vanKuyk P.A."/>
            <person name="Horton J.S."/>
            <person name="Grigoriev I.V."/>
            <person name="Woesten H.A.B."/>
        </authorList>
    </citation>
    <scope>NUCLEOTIDE SEQUENCE [LARGE SCALE GENOMIC DNA]</scope>
    <source>
        <strain evidence="4">H4-8 / FGSC 9210</strain>
    </source>
</reference>
<dbReference type="eggNOG" id="ENOG502SPR0">
    <property type="taxonomic scope" value="Eukaryota"/>
</dbReference>
<dbReference type="RefSeq" id="XP_003032342.1">
    <property type="nucleotide sequence ID" value="XM_003032296.1"/>
</dbReference>
<dbReference type="AlphaFoldDB" id="D8Q5M8"/>
<evidence type="ECO:0000313" key="4">
    <source>
        <dbReference type="Proteomes" id="UP000007431"/>
    </source>
</evidence>
<dbReference type="GeneID" id="9596428"/>
<keyword evidence="2" id="KW-0812">Transmembrane</keyword>
<dbReference type="OMA" id="DNVMSWS"/>
<dbReference type="EMBL" id="GL377306">
    <property type="protein sequence ID" value="EFI97439.1"/>
    <property type="molecule type" value="Genomic_DNA"/>
</dbReference>
<dbReference type="OrthoDB" id="5340910at2759"/>
<sequence length="322" mass="34706">MPVLHARDKDPGPFDPKNKGFGANVAGLAVIVVLVLGITIALAVRYVRNRNKPAEDTQTSQPGTHSMSSLSSSSQNEKANPRPKSGAPNTFSREQLTRSVVLPATTIQPRPHRQSRQDILDFYRNSGAFPKPFHTITSSGGSRNSVITAGTASRSSVALHSPTSAVPSRSSMLNPNAPRHSFISAHSVGSRYSVMSGYSSAPSSAGMSLSGQPRKIRQLFDPVLPDELTVRLHERVTLVQTFDDGWCVVGREAPAQPAQQTSLFRPAEAAVDMGVVPAWVFIKPVKGLRAERPIRSTSLGITVRIDAPGFSSRDECISWSNF</sequence>
<name>D8Q5M8_SCHCM</name>
<keyword evidence="2" id="KW-0472">Membrane</keyword>